<dbReference type="EMBL" id="QMEU01000050">
    <property type="protein sequence ID" value="RAU93504.1"/>
    <property type="molecule type" value="Genomic_DNA"/>
</dbReference>
<dbReference type="Proteomes" id="UP000250347">
    <property type="component" value="Unassembled WGS sequence"/>
</dbReference>
<dbReference type="InterPro" id="IPR015330">
    <property type="entry name" value="DNA_primase/pol_bifunc_N"/>
</dbReference>
<evidence type="ECO:0000313" key="2">
    <source>
        <dbReference type="EMBL" id="RAU93504.1"/>
    </source>
</evidence>
<sequence length="396" mass="43328">MNAGRSGKGNAPRLWQRLERRVPMAILLPQPDTDEAPRPYSAYIETDEDGNEYVCFDGMETELLLSRAMPNLGNGWAPVLIGRLDPHRPNLPPHKTAWYGGYHGYGARTADRAELLRLIHGIAQRLASGRERGLLGYGLRTPRGVVGLDVDAHGGKRGVRTLAEHENRLGPLPQTYLVTARDPATGGGIRLYRTPTDWSGPGKLGTPDGGEGHVDLILPHLRYLGGPGSLHPTGTHYRLYGPHGDEITPGVLPPRDDLPALPDAWLFGLYRKPRHQGALATSAEVCAFADEYTYNEHPSHLTKTVLRVRLATAPGTTYPAYQRALYIAARKARAGCYPWRTARDAIEAAALAAYAERGDYLDSFEFARAAEHAITQALDLTAADVTAWGGWRATNE</sequence>
<proteinExistence type="predicted"/>
<reference evidence="2 3" key="1">
    <citation type="submission" date="2018-06" db="EMBL/GenBank/DDBJ databases">
        <title>NTM in soil in Japan.</title>
        <authorList>
            <person name="Ohya K."/>
        </authorList>
    </citation>
    <scope>NUCLEOTIDE SEQUENCE [LARGE SCALE GENOMIC DNA]</scope>
    <source>
        <strain evidence="2 3">GF76</strain>
    </source>
</reference>
<organism evidence="2 3">
    <name type="scientific">Mycobacterium colombiense</name>
    <dbReference type="NCBI Taxonomy" id="339268"/>
    <lineage>
        <taxon>Bacteria</taxon>
        <taxon>Bacillati</taxon>
        <taxon>Actinomycetota</taxon>
        <taxon>Actinomycetes</taxon>
        <taxon>Mycobacteriales</taxon>
        <taxon>Mycobacteriaceae</taxon>
        <taxon>Mycobacterium</taxon>
        <taxon>Mycobacterium avium complex (MAC)</taxon>
    </lineage>
</organism>
<dbReference type="AlphaFoldDB" id="A0A329KBA3"/>
<evidence type="ECO:0000259" key="1">
    <source>
        <dbReference type="Pfam" id="PF09250"/>
    </source>
</evidence>
<comment type="caution">
    <text evidence="2">The sequence shown here is derived from an EMBL/GenBank/DDBJ whole genome shotgun (WGS) entry which is preliminary data.</text>
</comment>
<accession>A0A329KBA3</accession>
<gene>
    <name evidence="2" type="ORF">DQP58_16255</name>
</gene>
<protein>
    <recommendedName>
        <fullName evidence="1">DNA primase/polymerase bifunctional N-terminal domain-containing protein</fullName>
    </recommendedName>
</protein>
<evidence type="ECO:0000313" key="3">
    <source>
        <dbReference type="Proteomes" id="UP000250347"/>
    </source>
</evidence>
<feature type="domain" description="DNA primase/polymerase bifunctional N-terminal" evidence="1">
    <location>
        <begin position="92"/>
        <end position="247"/>
    </location>
</feature>
<dbReference type="Pfam" id="PF09250">
    <property type="entry name" value="Prim-Pol"/>
    <property type="match status" value="1"/>
</dbReference>
<name>A0A329KBA3_9MYCO</name>